<name>A0A9I9ELX3_CUCME</name>
<protein>
    <submittedName>
        <fullName evidence="1">Uncharacterized protein</fullName>
    </submittedName>
</protein>
<sequence length="66" mass="7600">MKRTLRESFYVRLDTQTEWHLKLLPISSIHDTTADIKTEKMARLSPTILSCVISNMPNIKPQCLKG</sequence>
<accession>A0A9I9ELX3</accession>
<organism evidence="1">
    <name type="scientific">Cucumis melo</name>
    <name type="common">Muskmelon</name>
    <dbReference type="NCBI Taxonomy" id="3656"/>
    <lineage>
        <taxon>Eukaryota</taxon>
        <taxon>Viridiplantae</taxon>
        <taxon>Streptophyta</taxon>
        <taxon>Embryophyta</taxon>
        <taxon>Tracheophyta</taxon>
        <taxon>Spermatophyta</taxon>
        <taxon>Magnoliopsida</taxon>
        <taxon>eudicotyledons</taxon>
        <taxon>Gunneridae</taxon>
        <taxon>Pentapetalae</taxon>
        <taxon>rosids</taxon>
        <taxon>fabids</taxon>
        <taxon>Cucurbitales</taxon>
        <taxon>Cucurbitaceae</taxon>
        <taxon>Benincaseae</taxon>
        <taxon>Cucumis</taxon>
    </lineage>
</organism>
<dbReference type="Gramene" id="MELO3C035174.2.1">
    <property type="protein sequence ID" value="MELO3C035174.2.1"/>
    <property type="gene ID" value="MELO3C035174.2"/>
</dbReference>
<evidence type="ECO:0000313" key="1">
    <source>
        <dbReference type="EnsemblPlants" id="MELO3C035174.2.1"/>
    </source>
</evidence>
<dbReference type="EnsemblPlants" id="MELO3C035174.2.1">
    <property type="protein sequence ID" value="MELO3C035174.2.1"/>
    <property type="gene ID" value="MELO3C035174.2"/>
</dbReference>
<proteinExistence type="predicted"/>
<dbReference type="AlphaFoldDB" id="A0A9I9ELX3"/>
<reference evidence="1" key="1">
    <citation type="submission" date="2023-03" db="UniProtKB">
        <authorList>
            <consortium name="EnsemblPlants"/>
        </authorList>
    </citation>
    <scope>IDENTIFICATION</scope>
</reference>